<keyword evidence="1" id="KW-0051">Antiviral defense</keyword>
<dbReference type="Proteomes" id="UP000093199">
    <property type="component" value="Unassembled WGS sequence"/>
</dbReference>
<dbReference type="Gene3D" id="3.30.70.1890">
    <property type="match status" value="1"/>
</dbReference>
<protein>
    <submittedName>
        <fullName evidence="3">CRISPR-associated endoribonuclease Cas6</fullName>
    </submittedName>
</protein>
<dbReference type="CDD" id="cd21140">
    <property type="entry name" value="Cas6_I-like"/>
    <property type="match status" value="1"/>
</dbReference>
<sequence length="238" mass="27715">MRFKVFLDVQIIPQMYRMYLLSFIKDMIRKGDEELYEQLYNGTKNPKPFTFSLYMKDFHLNKESQQYKLKDATLIFSTSNPTIGVAFFNGLSQTDKFTHPEYPFKITSKEIGREQLIKSDVAAFSILNSVLLEDKNKKPILFTDSNFEKELNVITNKQFQSLYGRELYEPLKIHAHKLKKQVIKETNRHADGKVLYYTAQKGDLVLQGNPKDLQLIYQDGLGLRRSQGFGLLEVQNHG</sequence>
<dbReference type="PANTHER" id="PTHR36984">
    <property type="entry name" value="CRISPR-ASSOCIATED ENDORIBONUCLEASE CAS6 1"/>
    <property type="match status" value="1"/>
</dbReference>
<evidence type="ECO:0000313" key="3">
    <source>
        <dbReference type="EMBL" id="OCS84756.1"/>
    </source>
</evidence>
<dbReference type="Gene3D" id="3.30.70.1900">
    <property type="match status" value="1"/>
</dbReference>
<dbReference type="Pfam" id="PF21350">
    <property type="entry name" value="Cas6_I-A"/>
    <property type="match status" value="1"/>
</dbReference>
<dbReference type="GO" id="GO:0016788">
    <property type="term" value="F:hydrolase activity, acting on ester bonds"/>
    <property type="evidence" value="ECO:0007669"/>
    <property type="project" value="InterPro"/>
</dbReference>
<accession>A0A1C0YC46</accession>
<comment type="caution">
    <text evidence="3">The sequence shown here is derived from an EMBL/GenBank/DDBJ whole genome shotgun (WGS) entry which is preliminary data.</text>
</comment>
<evidence type="ECO:0000256" key="1">
    <source>
        <dbReference type="ARBA" id="ARBA00023118"/>
    </source>
</evidence>
<dbReference type="OrthoDB" id="45555at2"/>
<dbReference type="Pfam" id="PF01881">
    <property type="entry name" value="Cas_Cas6_C"/>
    <property type="match status" value="1"/>
</dbReference>
<dbReference type="EMBL" id="MASJ01000023">
    <property type="protein sequence ID" value="OCS84756.1"/>
    <property type="molecule type" value="Genomic_DNA"/>
</dbReference>
<dbReference type="InterPro" id="IPR049435">
    <property type="entry name" value="Cas_Cas6_C"/>
</dbReference>
<keyword evidence="4" id="KW-1185">Reference proteome</keyword>
<dbReference type="PANTHER" id="PTHR36984:SF3">
    <property type="entry name" value="CRISPR-ASSOCIATED ENDORIBONUCLEASE CAS6"/>
    <property type="match status" value="1"/>
</dbReference>
<evidence type="ECO:0000259" key="2">
    <source>
        <dbReference type="Pfam" id="PF01881"/>
    </source>
</evidence>
<dbReference type="AlphaFoldDB" id="A0A1C0YC46"/>
<dbReference type="InterPro" id="IPR045747">
    <property type="entry name" value="CRISPR-assoc_prot_Cas6_N_sf"/>
</dbReference>
<gene>
    <name evidence="3" type="ORF">A6M13_04030</name>
</gene>
<dbReference type="NCBIfam" id="TIGR01877">
    <property type="entry name" value="cas_cas6"/>
    <property type="match status" value="1"/>
</dbReference>
<evidence type="ECO:0000313" key="4">
    <source>
        <dbReference type="Proteomes" id="UP000093199"/>
    </source>
</evidence>
<proteinExistence type="predicted"/>
<name>A0A1C0YC46_9BACL</name>
<dbReference type="InterPro" id="IPR010156">
    <property type="entry name" value="CRISPR-assoc_prot_Cas6"/>
</dbReference>
<dbReference type="GO" id="GO:0051607">
    <property type="term" value="P:defense response to virus"/>
    <property type="evidence" value="ECO:0007669"/>
    <property type="project" value="UniProtKB-KW"/>
</dbReference>
<dbReference type="STRING" id="33978.A6M13_04030"/>
<organism evidence="3 4">
    <name type="scientific">Caryophanon tenue</name>
    <dbReference type="NCBI Taxonomy" id="33978"/>
    <lineage>
        <taxon>Bacteria</taxon>
        <taxon>Bacillati</taxon>
        <taxon>Bacillota</taxon>
        <taxon>Bacilli</taxon>
        <taxon>Bacillales</taxon>
        <taxon>Caryophanaceae</taxon>
        <taxon>Caryophanon</taxon>
    </lineage>
</organism>
<reference evidence="3 4" key="1">
    <citation type="submission" date="2016-07" db="EMBL/GenBank/DDBJ databases">
        <title>Caryophanon tenue genome sequencing.</title>
        <authorList>
            <person name="Verma A."/>
            <person name="Pal Y."/>
            <person name="Krishnamurthi S."/>
        </authorList>
    </citation>
    <scope>NUCLEOTIDE SEQUENCE [LARGE SCALE GENOMIC DNA]</scope>
    <source>
        <strain evidence="3 4">DSM 14152</strain>
    </source>
</reference>
<dbReference type="RefSeq" id="WP_066546145.1">
    <property type="nucleotide sequence ID" value="NZ_MASJ01000023.1"/>
</dbReference>
<feature type="domain" description="CRISPR associated protein Cas6 C-terminal" evidence="2">
    <location>
        <begin position="124"/>
        <end position="234"/>
    </location>
</feature>